<dbReference type="Proteomes" id="UP000003671">
    <property type="component" value="Unassembled WGS sequence"/>
</dbReference>
<dbReference type="PRINTS" id="PR00300">
    <property type="entry name" value="CLPPROTEASEA"/>
</dbReference>
<dbReference type="InterPro" id="IPR003593">
    <property type="entry name" value="AAA+_ATPase"/>
</dbReference>
<dbReference type="SMART" id="SM00382">
    <property type="entry name" value="AAA"/>
    <property type="match status" value="1"/>
</dbReference>
<dbReference type="SUPFAM" id="SSF52540">
    <property type="entry name" value="P-loop containing nucleoside triphosphate hydrolases"/>
    <property type="match status" value="1"/>
</dbReference>
<evidence type="ECO:0000313" key="6">
    <source>
        <dbReference type="EMBL" id="EEX69778.1"/>
    </source>
</evidence>
<dbReference type="CDD" id="cd19499">
    <property type="entry name" value="RecA-like_ClpB_Hsp104-like"/>
    <property type="match status" value="1"/>
</dbReference>
<feature type="domain" description="AAA+ ATPase" evidence="4">
    <location>
        <begin position="349"/>
        <end position="490"/>
    </location>
</feature>
<dbReference type="GeneID" id="93482655"/>
<dbReference type="GO" id="GO:0034605">
    <property type="term" value="P:cellular response to heat"/>
    <property type="evidence" value="ECO:0007669"/>
    <property type="project" value="TreeGrafter"/>
</dbReference>
<evidence type="ECO:0000256" key="2">
    <source>
        <dbReference type="ARBA" id="ARBA00022840"/>
    </source>
</evidence>
<dbReference type="RefSeq" id="WP_005840139.1">
    <property type="nucleotide sequence ID" value="NZ_GG697141.2"/>
</dbReference>
<reference evidence="6" key="1">
    <citation type="submission" date="2009-09" db="EMBL/GenBank/DDBJ databases">
        <authorList>
            <person name="Weinstock G."/>
            <person name="Sodergren E."/>
            <person name="Clifton S."/>
            <person name="Fulton L."/>
            <person name="Fulton B."/>
            <person name="Courtney L."/>
            <person name="Fronick C."/>
            <person name="Harrison M."/>
            <person name="Strong C."/>
            <person name="Farmer C."/>
            <person name="Delahaunty K."/>
            <person name="Markovic C."/>
            <person name="Hall O."/>
            <person name="Minx P."/>
            <person name="Tomlinson C."/>
            <person name="Mitreva M."/>
            <person name="Nelson J."/>
            <person name="Hou S."/>
            <person name="Wollam A."/>
            <person name="Pepin K.H."/>
            <person name="Johnson M."/>
            <person name="Bhonagiri V."/>
            <person name="Nash W.E."/>
            <person name="Warren W."/>
            <person name="Chinwalla A."/>
            <person name="Mardis E.R."/>
            <person name="Wilson R.K."/>
        </authorList>
    </citation>
    <scope>NUCLEOTIDE SEQUENCE [LARGE SCALE GENOMIC DNA]</scope>
    <source>
        <strain evidence="6">DSM 20544</strain>
    </source>
</reference>
<dbReference type="PATRIC" id="fig|500635.8.peg.1193"/>
<keyword evidence="1" id="KW-0547">Nucleotide-binding</keyword>
<dbReference type="eggNOG" id="COG0542">
    <property type="taxonomic scope" value="Bacteria"/>
</dbReference>
<protein>
    <submittedName>
        <fullName evidence="6">ATPase family associated with various cellular activities (AAA)</fullName>
    </submittedName>
</protein>
<comment type="caution">
    <text evidence="6">The sequence shown here is derived from an EMBL/GenBank/DDBJ whole genome shotgun (WGS) entry which is preliminary data.</text>
</comment>
<dbReference type="InterPro" id="IPR003959">
    <property type="entry name" value="ATPase_AAA_core"/>
</dbReference>
<dbReference type="GO" id="GO:0005524">
    <property type="term" value="F:ATP binding"/>
    <property type="evidence" value="ECO:0007669"/>
    <property type="project" value="UniProtKB-KW"/>
</dbReference>
<dbReference type="EMBL" id="ABWK02000009">
    <property type="protein sequence ID" value="EEX69778.1"/>
    <property type="molecule type" value="Genomic_DNA"/>
</dbReference>
<keyword evidence="3" id="KW-0143">Chaperone</keyword>
<dbReference type="InterPro" id="IPR027417">
    <property type="entry name" value="P-loop_NTPase"/>
</dbReference>
<feature type="domain" description="Clp ATPase C-terminal" evidence="5">
    <location>
        <begin position="531"/>
        <end position="618"/>
    </location>
</feature>
<evidence type="ECO:0000256" key="1">
    <source>
        <dbReference type="ARBA" id="ARBA00022741"/>
    </source>
</evidence>
<keyword evidence="7" id="KW-1185">Reference proteome</keyword>
<dbReference type="GO" id="GO:0016887">
    <property type="term" value="F:ATP hydrolysis activity"/>
    <property type="evidence" value="ECO:0007669"/>
    <property type="project" value="InterPro"/>
</dbReference>
<accession>C9KKX8</accession>
<dbReference type="GO" id="GO:0005737">
    <property type="term" value="C:cytoplasm"/>
    <property type="evidence" value="ECO:0007669"/>
    <property type="project" value="TreeGrafter"/>
</dbReference>
<evidence type="ECO:0000313" key="7">
    <source>
        <dbReference type="Proteomes" id="UP000003671"/>
    </source>
</evidence>
<dbReference type="PANTHER" id="PTHR11638:SF18">
    <property type="entry name" value="HEAT SHOCK PROTEIN 104"/>
    <property type="match status" value="1"/>
</dbReference>
<gene>
    <name evidence="6" type="ORF">MITSMUL_03829</name>
</gene>
<organism evidence="6 7">
    <name type="scientific">Mitsuokella multacida DSM 20544</name>
    <dbReference type="NCBI Taxonomy" id="500635"/>
    <lineage>
        <taxon>Bacteria</taxon>
        <taxon>Bacillati</taxon>
        <taxon>Bacillota</taxon>
        <taxon>Negativicutes</taxon>
        <taxon>Selenomonadales</taxon>
        <taxon>Selenomonadaceae</taxon>
        <taxon>Mitsuokella</taxon>
    </lineage>
</organism>
<keyword evidence="2" id="KW-0067">ATP-binding</keyword>
<evidence type="ECO:0000259" key="5">
    <source>
        <dbReference type="SMART" id="SM01086"/>
    </source>
</evidence>
<dbReference type="HOGENOM" id="CLU_005070_9_4_9"/>
<evidence type="ECO:0000259" key="4">
    <source>
        <dbReference type="SMART" id="SM00382"/>
    </source>
</evidence>
<dbReference type="STRING" id="500635.MITSMUL_03829"/>
<dbReference type="Gene3D" id="3.40.50.300">
    <property type="entry name" value="P-loop containing nucleotide triphosphate hydrolases"/>
    <property type="match status" value="1"/>
</dbReference>
<dbReference type="InterPro" id="IPR019489">
    <property type="entry name" value="Clp_ATPase_C"/>
</dbReference>
<evidence type="ECO:0000256" key="3">
    <source>
        <dbReference type="ARBA" id="ARBA00023186"/>
    </source>
</evidence>
<dbReference type="AlphaFoldDB" id="C9KKX8"/>
<dbReference type="Pfam" id="PF07724">
    <property type="entry name" value="AAA_2"/>
    <property type="match status" value="1"/>
</dbReference>
<dbReference type="PANTHER" id="PTHR11638">
    <property type="entry name" value="ATP-DEPENDENT CLP PROTEASE"/>
    <property type="match status" value="1"/>
</dbReference>
<name>C9KKX8_9FIRM</name>
<dbReference type="Pfam" id="PF10431">
    <property type="entry name" value="ClpB_D2-small"/>
    <property type="match status" value="1"/>
</dbReference>
<proteinExistence type="predicted"/>
<dbReference type="SMART" id="SM01086">
    <property type="entry name" value="ClpB_D2-small"/>
    <property type="match status" value="1"/>
</dbReference>
<dbReference type="InterPro" id="IPR050130">
    <property type="entry name" value="ClpA_ClpB"/>
</dbReference>
<sequence>MTDRKAQEYIPKWHRELDLFSQIKPLLILDGNVLDVYQYPVEGSIPKGSIVRLTDYLYYFFKDRGYEAIVFYDNLRGFYNTCEPELVKKFGGMVQAEPYSGTIRVEFRGAKDTGAVAMVGRALAQNKVSTVIVMNMASRYISSPDNLTQEEVDSFSGLVRALLEARDTMDSKHVMRKNLLVVIANKLNDLPPWFYLQNPNAKSIAISEPSKEERERLVMGENFSSFFARDIYEADRPAYEKDPESLHKVQERFVALTEGMSFTELNGLRKLCKKERLHIHEMSTVVDLYKYGIRENPWKNLDLEEIKQAAVRFEERVKGQPAAQSKTLDIVKRAITGLSGLQGSSHGRPKGVLFFAGPTGTGKTETAKTLAEILFGSEDACIRFDMSEYSQPHSDQKLLGAPPGYVGYEAGGQLTNAVRNRPFSILLFDEIEKAHPTILDKFLQILEDGRMTDGQGQTVYFSECIIIFTSNLGIYTRDARGERHLNVTMDMTYEDVAKRVRRAIEDYFKLELGRPEILNRIGENIVVFDFIRPDVAERILAAQVKKIVRFLREDKEIALTLSDKAQAKLREAALCNLANGGRGIGNIVESHLINPLSRFLFDHDLYERTCVEVQDIDAFTTPVSLIAEARPMDEQAAEEG</sequence>
<dbReference type="InterPro" id="IPR001270">
    <property type="entry name" value="ClpA/B"/>
</dbReference>